<dbReference type="GeneID" id="40333357"/>
<dbReference type="EMBL" id="MKGL01000585">
    <property type="protein sequence ID" value="RNE97245.1"/>
    <property type="molecule type" value="Genomic_DNA"/>
</dbReference>
<dbReference type="Proteomes" id="UP000283634">
    <property type="component" value="Unassembled WGS sequence"/>
</dbReference>
<evidence type="ECO:0000313" key="2">
    <source>
        <dbReference type="Proteomes" id="UP000283634"/>
    </source>
</evidence>
<reference evidence="1 2" key="1">
    <citation type="journal article" date="2018" name="BMC Genomics">
        <title>Genomic comparison of Trypanosoma conorhini and Trypanosoma rangeli to Trypanosoma cruzi strains of high and low virulence.</title>
        <authorList>
            <person name="Bradwell K.R."/>
            <person name="Koparde V.N."/>
            <person name="Matveyev A.V."/>
            <person name="Serrano M.G."/>
            <person name="Alves J.M."/>
            <person name="Parikh H."/>
            <person name="Huang B."/>
            <person name="Lee V."/>
            <person name="Espinosa-Alvarez O."/>
            <person name="Ortiz P.A."/>
            <person name="Costa-Martins A.G."/>
            <person name="Teixeira M.M."/>
            <person name="Buck G.A."/>
        </authorList>
    </citation>
    <scope>NUCLEOTIDE SEQUENCE [LARGE SCALE GENOMIC DNA]</scope>
    <source>
        <strain evidence="1 2">AM80</strain>
    </source>
</reference>
<evidence type="ECO:0000313" key="1">
    <source>
        <dbReference type="EMBL" id="RNE97245.1"/>
    </source>
</evidence>
<comment type="caution">
    <text evidence="1">The sequence shown here is derived from an EMBL/GenBank/DDBJ whole genome shotgun (WGS) entry which is preliminary data.</text>
</comment>
<name>A0A422MVI0_TRYRA</name>
<organism evidence="1 2">
    <name type="scientific">Trypanosoma rangeli</name>
    <dbReference type="NCBI Taxonomy" id="5698"/>
    <lineage>
        <taxon>Eukaryota</taxon>
        <taxon>Discoba</taxon>
        <taxon>Euglenozoa</taxon>
        <taxon>Kinetoplastea</taxon>
        <taxon>Metakinetoplastina</taxon>
        <taxon>Trypanosomatida</taxon>
        <taxon>Trypanosomatidae</taxon>
        <taxon>Trypanosoma</taxon>
        <taxon>Herpetosoma</taxon>
    </lineage>
</organism>
<keyword evidence="2" id="KW-1185">Reference proteome</keyword>
<proteinExistence type="predicted"/>
<dbReference type="RefSeq" id="XP_029234030.1">
    <property type="nucleotide sequence ID" value="XM_029386106.1"/>
</dbReference>
<dbReference type="AlphaFoldDB" id="A0A422MVI0"/>
<protein>
    <submittedName>
        <fullName evidence="1">Uncharacterized protein</fullName>
    </submittedName>
</protein>
<gene>
    <name evidence="1" type="ORF">TraAM80_09424</name>
</gene>
<accession>A0A422MVI0</accession>
<sequence length="121" mass="13366">MFFVAAENGPNATMFVFGCIAVKAAEENLTLGPTTTTTTQKKEKADPAVLALHRGGGRCAALSTSSCTVLLVSMRNMNLIWTRDWLVEYEPFGAHFIAEKEENENLCPCRFFCPSFFIFSS</sequence>